<keyword evidence="3 6" id="KW-0812">Transmembrane</keyword>
<evidence type="ECO:0000313" key="7">
    <source>
        <dbReference type="EMBL" id="RZF51147.1"/>
    </source>
</evidence>
<feature type="transmembrane region" description="Helical" evidence="6">
    <location>
        <begin position="21"/>
        <end position="43"/>
    </location>
</feature>
<dbReference type="InterPro" id="IPR050833">
    <property type="entry name" value="Poly_Biosynth_Transport"/>
</dbReference>
<dbReference type="PANTHER" id="PTHR30250">
    <property type="entry name" value="PST FAMILY PREDICTED COLANIC ACID TRANSPORTER"/>
    <property type="match status" value="1"/>
</dbReference>
<accession>A0A4Q6XGN5</accession>
<evidence type="ECO:0000256" key="3">
    <source>
        <dbReference type="ARBA" id="ARBA00022692"/>
    </source>
</evidence>
<evidence type="ECO:0000256" key="4">
    <source>
        <dbReference type="ARBA" id="ARBA00022989"/>
    </source>
</evidence>
<evidence type="ECO:0000256" key="2">
    <source>
        <dbReference type="ARBA" id="ARBA00022475"/>
    </source>
</evidence>
<dbReference type="EMBL" id="SGIM01000009">
    <property type="protein sequence ID" value="RZF51147.1"/>
    <property type="molecule type" value="Genomic_DNA"/>
</dbReference>
<feature type="transmembrane region" description="Helical" evidence="6">
    <location>
        <begin position="338"/>
        <end position="364"/>
    </location>
</feature>
<protein>
    <submittedName>
        <fullName evidence="7">Polysaccharide biosynthesis protein</fullName>
    </submittedName>
</protein>
<feature type="transmembrane region" description="Helical" evidence="6">
    <location>
        <begin position="399"/>
        <end position="419"/>
    </location>
</feature>
<comment type="subcellular location">
    <subcellularLocation>
        <location evidence="1">Cell membrane</location>
        <topology evidence="1">Multi-pass membrane protein</topology>
    </subcellularLocation>
</comment>
<dbReference type="AlphaFoldDB" id="A0A4Q6XGN5"/>
<name>A0A4Q6XGN5_9GAMM</name>
<keyword evidence="2" id="KW-1003">Cell membrane</keyword>
<keyword evidence="5 6" id="KW-0472">Membrane</keyword>
<dbReference type="Proteomes" id="UP000292110">
    <property type="component" value="Unassembled WGS sequence"/>
</dbReference>
<sequence length="425" mass="47519">MKSLFEKVTAKLNAQGGFLKAVSVLVGGTAFAQVVGLVCLPILTRLYSPEDYSVLGIYVAIVSILAVISCLRFEIAIPIPEKDEEAKALFFLSLLSNIFLILILYIVLYLTYPFLQGFEIIQKLAIWIWLVPLGVFLSGLYSALQYWSTRRKRFKEIALTRMTQAVWGNGSNLAIGFATGSFAGLIVGQLMSFSGGLLRLGNSTYYDLKHIHKTSSLKETIYKYKDYPKYSTFEALANISAVQLPLLIIASYLMGPEVGYLMLAMKVLGIPMGLIGRAMAQVYLSQAPGYFNKKQLYGYTISILKKIFKIIVIPFILLALLSPYIFDFVFGEKWVGLGGYILVMIPWYFMQILSSPVSMALHIIGSQKTALILQMLGFIFRVVVLLCLAIFGSDLIVDYYIFSGFLFYLIYMGVVVASIKRKNII</sequence>
<dbReference type="PANTHER" id="PTHR30250:SF28">
    <property type="entry name" value="POLYSACCHARIDE BIOSYNTHESIS PROTEIN"/>
    <property type="match status" value="1"/>
</dbReference>
<feature type="transmembrane region" description="Helical" evidence="6">
    <location>
        <begin position="89"/>
        <end position="112"/>
    </location>
</feature>
<keyword evidence="8" id="KW-1185">Reference proteome</keyword>
<organism evidence="7 8">
    <name type="scientific">Acinetobacter halotolerans</name>
    <dbReference type="NCBI Taxonomy" id="1752076"/>
    <lineage>
        <taxon>Bacteria</taxon>
        <taxon>Pseudomonadati</taxon>
        <taxon>Pseudomonadota</taxon>
        <taxon>Gammaproteobacteria</taxon>
        <taxon>Moraxellales</taxon>
        <taxon>Moraxellaceae</taxon>
        <taxon>Acinetobacter</taxon>
    </lineage>
</organism>
<feature type="transmembrane region" description="Helical" evidence="6">
    <location>
        <begin position="307"/>
        <end position="326"/>
    </location>
</feature>
<proteinExistence type="predicted"/>
<keyword evidence="4 6" id="KW-1133">Transmembrane helix</keyword>
<feature type="transmembrane region" description="Helical" evidence="6">
    <location>
        <begin position="55"/>
        <end position="77"/>
    </location>
</feature>
<evidence type="ECO:0000256" key="1">
    <source>
        <dbReference type="ARBA" id="ARBA00004651"/>
    </source>
</evidence>
<comment type="caution">
    <text evidence="7">The sequence shown here is derived from an EMBL/GenBank/DDBJ whole genome shotgun (WGS) entry which is preliminary data.</text>
</comment>
<evidence type="ECO:0000256" key="5">
    <source>
        <dbReference type="ARBA" id="ARBA00023136"/>
    </source>
</evidence>
<dbReference type="RefSeq" id="WP_130162466.1">
    <property type="nucleotide sequence ID" value="NZ_SGIM01000009.1"/>
</dbReference>
<dbReference type="GO" id="GO:0005886">
    <property type="term" value="C:plasma membrane"/>
    <property type="evidence" value="ECO:0007669"/>
    <property type="project" value="UniProtKB-SubCell"/>
</dbReference>
<evidence type="ECO:0000256" key="6">
    <source>
        <dbReference type="SAM" id="Phobius"/>
    </source>
</evidence>
<feature type="transmembrane region" description="Helical" evidence="6">
    <location>
        <begin position="371"/>
        <end position="393"/>
    </location>
</feature>
<dbReference type="Pfam" id="PF13440">
    <property type="entry name" value="Polysacc_synt_3"/>
    <property type="match status" value="1"/>
</dbReference>
<gene>
    <name evidence="7" type="ORF">EXE30_11250</name>
</gene>
<reference evidence="7 8" key="1">
    <citation type="submission" date="2019-02" db="EMBL/GenBank/DDBJ databases">
        <title>The draft genome of Acinetobacter halotolerans strain JCM 31009.</title>
        <authorList>
            <person name="Qin J."/>
            <person name="Feng Y."/>
            <person name="Nemec A."/>
            <person name="Zong Z."/>
        </authorList>
    </citation>
    <scope>NUCLEOTIDE SEQUENCE [LARGE SCALE GENOMIC DNA]</scope>
    <source>
        <strain evidence="7 8">JCM 31009</strain>
    </source>
</reference>
<feature type="transmembrane region" description="Helical" evidence="6">
    <location>
        <begin position="124"/>
        <end position="144"/>
    </location>
</feature>
<evidence type="ECO:0000313" key="8">
    <source>
        <dbReference type="Proteomes" id="UP000292110"/>
    </source>
</evidence>